<keyword evidence="3" id="KW-1185">Reference proteome</keyword>
<accession>A0ABN9WZ81</accession>
<organism evidence="2 3">
    <name type="scientific">Prorocentrum cordatum</name>
    <dbReference type="NCBI Taxonomy" id="2364126"/>
    <lineage>
        <taxon>Eukaryota</taxon>
        <taxon>Sar</taxon>
        <taxon>Alveolata</taxon>
        <taxon>Dinophyceae</taxon>
        <taxon>Prorocentrales</taxon>
        <taxon>Prorocentraceae</taxon>
        <taxon>Prorocentrum</taxon>
    </lineage>
</organism>
<dbReference type="EMBL" id="CAUYUJ010019413">
    <property type="protein sequence ID" value="CAK0891006.1"/>
    <property type="molecule type" value="Genomic_DNA"/>
</dbReference>
<evidence type="ECO:0000313" key="3">
    <source>
        <dbReference type="Proteomes" id="UP001189429"/>
    </source>
</evidence>
<sequence>MTTSCQLRKREVRLTMGPCTSGGPVFNTADFEGSARSGFATAHYVRPLVVRWFHAEVEGMPDSVKRPLEEFACDRGCAIGMNGTRWDEERMSCQGGMGGRQAPDKERANRLSLKLEGPAPLP</sequence>
<protein>
    <recommendedName>
        <fullName evidence="4">Subtilisin</fullName>
    </recommendedName>
</protein>
<comment type="caution">
    <text evidence="2">The sequence shown here is derived from an EMBL/GenBank/DDBJ whole genome shotgun (WGS) entry which is preliminary data.</text>
</comment>
<evidence type="ECO:0000313" key="2">
    <source>
        <dbReference type="EMBL" id="CAK0891006.1"/>
    </source>
</evidence>
<reference evidence="2" key="1">
    <citation type="submission" date="2023-10" db="EMBL/GenBank/DDBJ databases">
        <authorList>
            <person name="Chen Y."/>
            <person name="Shah S."/>
            <person name="Dougan E. K."/>
            <person name="Thang M."/>
            <person name="Chan C."/>
        </authorList>
    </citation>
    <scope>NUCLEOTIDE SEQUENCE [LARGE SCALE GENOMIC DNA]</scope>
</reference>
<evidence type="ECO:0000256" key="1">
    <source>
        <dbReference type="SAM" id="MobiDB-lite"/>
    </source>
</evidence>
<proteinExistence type="predicted"/>
<feature type="region of interest" description="Disordered" evidence="1">
    <location>
        <begin position="91"/>
        <end position="122"/>
    </location>
</feature>
<gene>
    <name evidence="2" type="ORF">PCOR1329_LOCUS71066</name>
</gene>
<name>A0ABN9WZ81_9DINO</name>
<dbReference type="Proteomes" id="UP001189429">
    <property type="component" value="Unassembled WGS sequence"/>
</dbReference>
<evidence type="ECO:0008006" key="4">
    <source>
        <dbReference type="Google" id="ProtNLM"/>
    </source>
</evidence>